<dbReference type="AlphaFoldDB" id="A0A9Q9ATP4"/>
<reference evidence="1" key="1">
    <citation type="submission" date="2022-06" db="EMBL/GenBank/DDBJ databases">
        <title>Complete genome sequences of two strains of the flax pathogen Septoria linicola.</title>
        <authorList>
            <person name="Lapalu N."/>
            <person name="Simon A."/>
            <person name="Demenou B."/>
            <person name="Paumier D."/>
            <person name="Guillot M.-P."/>
            <person name="Gout L."/>
            <person name="Valade R."/>
        </authorList>
    </citation>
    <scope>NUCLEOTIDE SEQUENCE</scope>
    <source>
        <strain evidence="1">SE15195</strain>
    </source>
</reference>
<dbReference type="EMBL" id="CP099424">
    <property type="protein sequence ID" value="USW55627.1"/>
    <property type="molecule type" value="Genomic_DNA"/>
</dbReference>
<protein>
    <recommendedName>
        <fullName evidence="3">F-box domain-containing protein</fullName>
    </recommendedName>
</protein>
<evidence type="ECO:0000313" key="2">
    <source>
        <dbReference type="Proteomes" id="UP001056384"/>
    </source>
</evidence>
<dbReference type="Proteomes" id="UP001056384">
    <property type="component" value="Chromosome 7"/>
</dbReference>
<organism evidence="1 2">
    <name type="scientific">Septoria linicola</name>
    <dbReference type="NCBI Taxonomy" id="215465"/>
    <lineage>
        <taxon>Eukaryota</taxon>
        <taxon>Fungi</taxon>
        <taxon>Dikarya</taxon>
        <taxon>Ascomycota</taxon>
        <taxon>Pezizomycotina</taxon>
        <taxon>Dothideomycetes</taxon>
        <taxon>Dothideomycetidae</taxon>
        <taxon>Mycosphaerellales</taxon>
        <taxon>Mycosphaerellaceae</taxon>
        <taxon>Septoria</taxon>
    </lineage>
</organism>
<evidence type="ECO:0008006" key="3">
    <source>
        <dbReference type="Google" id="ProtNLM"/>
    </source>
</evidence>
<accession>A0A9Q9ATP4</accession>
<proteinExistence type="predicted"/>
<keyword evidence="2" id="KW-1185">Reference proteome</keyword>
<evidence type="ECO:0000313" key="1">
    <source>
        <dbReference type="EMBL" id="USW55627.1"/>
    </source>
</evidence>
<name>A0A9Q9ATP4_9PEZI</name>
<dbReference type="PANTHER" id="PTHR38790">
    <property type="entry name" value="2EXR DOMAIN-CONTAINING PROTEIN-RELATED"/>
    <property type="match status" value="1"/>
</dbReference>
<gene>
    <name evidence="1" type="ORF">Slin15195_G089460</name>
</gene>
<dbReference type="PANTHER" id="PTHR38790:SF4">
    <property type="entry name" value="2EXR DOMAIN-CONTAINING PROTEIN"/>
    <property type="match status" value="1"/>
</dbReference>
<sequence length="363" mass="41286">MNQVGAPRQQENCRFLQKLPQELRDEVYDLVFSSTRFCFGERTVSRIGTRRVVSANRGRSLSLLRTCHQIHDEVGQKWLHQALFIFENPEALLDKLTPLSVSTLSQIKHMRISGDTMMVSWGYDDVYYRTAQVLKLLPGLNLDRLTVMGMKHASISYETLSKLIVSSSGWKSMRYLSHNSELLGFVGPQGLHPQELFSRQPQPMSWQNLLDERDGRTTAPSVTVYRSNSPTRGSVLTPGKRTIYCQLPVPRDRLVDYGTQKDQALMQPGEREKEILIIVKRGAGITYAEENPAPLLSGGDIREDSPAQTWAQIKAVSKEMSRFSDDDSEQSDDDLEHGTANVLVDEYSNVDDYTWPPFHFMKQ</sequence>